<name>A0A1M5C961_9BACT</name>
<gene>
    <name evidence="1" type="ORF">SAMN02745131_02824</name>
</gene>
<dbReference type="AlphaFoldDB" id="A0A1M5C961"/>
<dbReference type="Proteomes" id="UP000184048">
    <property type="component" value="Unassembled WGS sequence"/>
</dbReference>
<keyword evidence="2" id="KW-1185">Reference proteome</keyword>
<dbReference type="STRING" id="1121884.SAMN02745131_02824"/>
<evidence type="ECO:0000313" key="2">
    <source>
        <dbReference type="Proteomes" id="UP000184048"/>
    </source>
</evidence>
<protein>
    <submittedName>
        <fullName evidence="1">Uncharacterized protein</fullName>
    </submittedName>
</protein>
<accession>A0A1M5C961</accession>
<organism evidence="1 2">
    <name type="scientific">Flavisolibacter ginsengisoli DSM 18119</name>
    <dbReference type="NCBI Taxonomy" id="1121884"/>
    <lineage>
        <taxon>Bacteria</taxon>
        <taxon>Pseudomonadati</taxon>
        <taxon>Bacteroidota</taxon>
        <taxon>Chitinophagia</taxon>
        <taxon>Chitinophagales</taxon>
        <taxon>Chitinophagaceae</taxon>
        <taxon>Flavisolibacter</taxon>
    </lineage>
</organism>
<reference evidence="1 2" key="1">
    <citation type="submission" date="2016-11" db="EMBL/GenBank/DDBJ databases">
        <authorList>
            <person name="Jaros S."/>
            <person name="Januszkiewicz K."/>
            <person name="Wedrychowicz H."/>
        </authorList>
    </citation>
    <scope>NUCLEOTIDE SEQUENCE [LARGE SCALE GENOMIC DNA]</scope>
    <source>
        <strain evidence="1 2">DSM 18119</strain>
    </source>
</reference>
<proteinExistence type="predicted"/>
<evidence type="ECO:0000313" key="1">
    <source>
        <dbReference type="EMBL" id="SHF51265.1"/>
    </source>
</evidence>
<dbReference type="RefSeq" id="WP_084080080.1">
    <property type="nucleotide sequence ID" value="NZ_FQUU01000012.1"/>
</dbReference>
<dbReference type="EMBL" id="FQUU01000012">
    <property type="protein sequence ID" value="SHF51265.1"/>
    <property type="molecule type" value="Genomic_DNA"/>
</dbReference>
<sequence>MASGPFLPTLPRKAVILPWKLPHYDPSNSKFSLLGVHPTNISYIGHTYPIDVPMLIWLGYLWDIYGTSMGHLWDILPLAWKLAGPWWRFYGNKFVDRQFLLFIE</sequence>